<comment type="caution">
    <text evidence="2">The sequence shown here is derived from an EMBL/GenBank/DDBJ whole genome shotgun (WGS) entry which is preliminary data.</text>
</comment>
<dbReference type="RefSeq" id="XP_040677618.1">
    <property type="nucleotide sequence ID" value="XM_040824293.1"/>
</dbReference>
<evidence type="ECO:0000256" key="1">
    <source>
        <dbReference type="SAM" id="MobiDB-lite"/>
    </source>
</evidence>
<reference evidence="2 3" key="1">
    <citation type="journal article" date="2014" name="Proc. Natl. Acad. Sci. U.S.A.">
        <title>Trajectory and genomic determinants of fungal-pathogen speciation and host adaptation.</title>
        <authorList>
            <person name="Hu X."/>
            <person name="Xiao G."/>
            <person name="Zheng P."/>
            <person name="Shang Y."/>
            <person name="Su Y."/>
            <person name="Zhang X."/>
            <person name="Liu X."/>
            <person name="Zhan S."/>
            <person name="St Leger R.J."/>
            <person name="Wang C."/>
        </authorList>
    </citation>
    <scope>NUCLEOTIDE SEQUENCE [LARGE SCALE GENOMIC DNA]</scope>
    <source>
        <strain evidence="2 3">ARSEF 1941</strain>
    </source>
</reference>
<gene>
    <name evidence="2" type="ORF">MAM_05495</name>
</gene>
<sequence length="282" mass="30867">MASANRRPLTYHVVPRFDIAADGGPLALGTVVSDLATLRPLNHGRHHVEVPDELLYAPVTQTNFKDTLAKVRELNVRAWAEALRLPYTASASIGLSKGVEDSVSCEAVVTTYFDPDLAGDYVKTCFAVRPIQDVLDAARGHKADFFIVTGLKVAKRLKFNDTSYQRRGVQGEVSGEDPQVSSARGGVECKISGEKKQRLAFEADDIVIGFRVHKYHCVRNRHTKDLSHRDEGLLTGDLQGDGGSGGRQGIDPVDELLIREDDEFGRQAGHDGDDEVWDCAAI</sequence>
<proteinExistence type="predicted"/>
<keyword evidence="3" id="KW-1185">Reference proteome</keyword>
<feature type="region of interest" description="Disordered" evidence="1">
    <location>
        <begin position="231"/>
        <end position="251"/>
    </location>
</feature>
<protein>
    <submittedName>
        <fullName evidence="2">Uncharacterized protein</fullName>
    </submittedName>
</protein>
<feature type="compositionally biased region" description="Gly residues" evidence="1">
    <location>
        <begin position="239"/>
        <end position="248"/>
    </location>
</feature>
<dbReference type="Proteomes" id="UP000030816">
    <property type="component" value="Unassembled WGS sequence"/>
</dbReference>
<dbReference type="OrthoDB" id="4500473at2759"/>
<dbReference type="STRING" id="1081103.A0A0B2WST7"/>
<organism evidence="2 3">
    <name type="scientific">Metarhizium album (strain ARSEF 1941)</name>
    <dbReference type="NCBI Taxonomy" id="1081103"/>
    <lineage>
        <taxon>Eukaryota</taxon>
        <taxon>Fungi</taxon>
        <taxon>Dikarya</taxon>
        <taxon>Ascomycota</taxon>
        <taxon>Pezizomycotina</taxon>
        <taxon>Sordariomycetes</taxon>
        <taxon>Hypocreomycetidae</taxon>
        <taxon>Hypocreales</taxon>
        <taxon>Clavicipitaceae</taxon>
        <taxon>Metarhizium</taxon>
    </lineage>
</organism>
<dbReference type="EMBL" id="AZHE01000014">
    <property type="protein sequence ID" value="KHN96552.1"/>
    <property type="molecule type" value="Genomic_DNA"/>
</dbReference>
<name>A0A0B2WST7_METAS</name>
<evidence type="ECO:0000313" key="2">
    <source>
        <dbReference type="EMBL" id="KHN96552.1"/>
    </source>
</evidence>
<dbReference type="HOGENOM" id="CLU_1008608_0_0_1"/>
<dbReference type="AlphaFoldDB" id="A0A0B2WST7"/>
<dbReference type="GeneID" id="63739950"/>
<accession>A0A0B2WST7</accession>
<evidence type="ECO:0000313" key="3">
    <source>
        <dbReference type="Proteomes" id="UP000030816"/>
    </source>
</evidence>